<dbReference type="PANTHER" id="PTHR13246:SF1">
    <property type="entry name" value="CYTOSOLIC ENDO-BETA-N-ACETYLGLUCOSAMINIDASE"/>
    <property type="match status" value="1"/>
</dbReference>
<dbReference type="RefSeq" id="WP_244725444.1">
    <property type="nucleotide sequence ID" value="NZ_JALIRP010000004.1"/>
</dbReference>
<dbReference type="PANTHER" id="PTHR13246">
    <property type="entry name" value="ENDO BETA N-ACETYLGLUCOSAMINIDASE"/>
    <property type="match status" value="1"/>
</dbReference>
<dbReference type="Gene3D" id="2.60.40.10">
    <property type="entry name" value="Immunoglobulins"/>
    <property type="match status" value="1"/>
</dbReference>
<dbReference type="Pfam" id="PF03644">
    <property type="entry name" value="Glyco_hydro_85"/>
    <property type="match status" value="1"/>
</dbReference>
<proteinExistence type="predicted"/>
<sequence>MKPKQKKHLAIFLASILSAGAILPNAAIVHAGGDTLPPRQGEQGYKGANQPAYHGYRKQNILDWTPESDEYYEFMRAEVPLQKRNEPFKPTQANPMLDQEVQNLALTGDYGNDFFNPTLYNDQFSKYLFNFWQYVDLMASWHGVVTNPTPDSLFDPQADWWQREYEFGVLNIPNPAYTNAAHKNGVQALGCIFFPRTEHTDDYVYKDENGRFPMADKLVEIAKYYGFDGYFINAEEALTPSYMPVYEDFIRAMTSQGIYVQVYASNRYGQKNQSTWGSIDYYNKDASVFSNWIKDPTDETIAANSLYMNPDPSKAMVDGSVAAMKSLGLDPRNTVFNTLEAGQTGFSGTRGALYNTYDENLVPRTGIASLGSSTVFDHLDEQLFGHSGPNKYTENRRGNPEYYKYIAARERAWYSGAADAPTYDKGKGTLASAGMTHDQLLEGVLNANPDPVKTANDPNRGKPNAGKQYKTWPGMAAYISERSVIDGSNFYTHFNTGHGMQYFVDGKVSNDHEWSNINNQDILPTWQWRIDTEGTRLKVDFDYGQKYSAGYNYTQVGGYNGGSSLVIFGDLDATNFVDLYKTKLDINDTSKLSITYNKPSATDASSVKVGLIFEDDPSQVVYIEIPSSANKTTKGWVQKNLDLSPYAGRTLAAFGLSFTPENGTIKDYQFNVGEIKITDGSVAKPDAPTGFKIDKAFDSSEMYISWDLADYSQVQQYNIYAEYEDGQDIFLGGTYDDRFYIKSLYDPQGTVKIKVKAVGADGREGKAAVVSKDFSNTVKNINTTENAGSIDVTWENPAVNYENVKVDVTLNYSHQDQFSTTLAKGTNEANVEVPYTDGSAYTVRISLLDANGNVISYADHTGVLIDNYSDVYEGTATLKGTKVKLSGPKSNDWWHLYAWQDGKQITFSGRTYAIRGIDDLGSLPVKGSSGVIKVVLEDFSGNMSEPVEVPFGITHMSEPVEDSFGTTDTSVEELEE</sequence>
<name>A0A9X1WRL1_9BACL</name>
<comment type="caution">
    <text evidence="4">The sequence shown here is derived from an EMBL/GenBank/DDBJ whole genome shotgun (WGS) entry which is preliminary data.</text>
</comment>
<dbReference type="GO" id="GO:0033925">
    <property type="term" value="F:mannosyl-glycoprotein endo-beta-N-acetylglucosaminidase activity"/>
    <property type="evidence" value="ECO:0007669"/>
    <property type="project" value="InterPro"/>
</dbReference>
<organism evidence="4 5">
    <name type="scientific">Paenibacillus mangrovi</name>
    <dbReference type="NCBI Taxonomy" id="2931978"/>
    <lineage>
        <taxon>Bacteria</taxon>
        <taxon>Bacillati</taxon>
        <taxon>Bacillota</taxon>
        <taxon>Bacilli</taxon>
        <taxon>Bacillales</taxon>
        <taxon>Paenibacillaceae</taxon>
        <taxon>Paenibacillus</taxon>
    </lineage>
</organism>
<protein>
    <submittedName>
        <fullName evidence="4">Endo-beta-N-acetylglucosaminidase</fullName>
    </submittedName>
</protein>
<evidence type="ECO:0000259" key="2">
    <source>
        <dbReference type="Pfam" id="PF03644"/>
    </source>
</evidence>
<evidence type="ECO:0000256" key="1">
    <source>
        <dbReference type="SAM" id="SignalP"/>
    </source>
</evidence>
<feature type="chain" id="PRO_5040911129" evidence="1">
    <location>
        <begin position="32"/>
        <end position="976"/>
    </location>
</feature>
<dbReference type="InterPro" id="IPR032979">
    <property type="entry name" value="ENGase"/>
</dbReference>
<dbReference type="Gene3D" id="3.20.20.80">
    <property type="entry name" value="Glycosidases"/>
    <property type="match status" value="1"/>
</dbReference>
<feature type="domain" description="Cytosolic endo-beta-N-acetylglucosaminidase TIM barrel" evidence="2">
    <location>
        <begin position="121"/>
        <end position="501"/>
    </location>
</feature>
<dbReference type="GO" id="GO:0005829">
    <property type="term" value="C:cytosol"/>
    <property type="evidence" value="ECO:0007669"/>
    <property type="project" value="UniProtKB-SubCell"/>
</dbReference>
<accession>A0A9X1WRL1</accession>
<feature type="signal peptide" evidence="1">
    <location>
        <begin position="1"/>
        <end position="31"/>
    </location>
</feature>
<gene>
    <name evidence="4" type="ORF">MUG84_13030</name>
</gene>
<keyword evidence="5" id="KW-1185">Reference proteome</keyword>
<dbReference type="Pfam" id="PF21910">
    <property type="entry name" value="GH85_C"/>
    <property type="match status" value="1"/>
</dbReference>
<dbReference type="EMBL" id="JALIRP010000004">
    <property type="protein sequence ID" value="MCJ8012655.1"/>
    <property type="molecule type" value="Genomic_DNA"/>
</dbReference>
<dbReference type="InterPro" id="IPR005201">
    <property type="entry name" value="TIM_ENGase"/>
</dbReference>
<feature type="domain" description="Endo-beta-N-acetylglucosaminidase D-like D2" evidence="3">
    <location>
        <begin position="700"/>
        <end position="771"/>
    </location>
</feature>
<evidence type="ECO:0000313" key="4">
    <source>
        <dbReference type="EMBL" id="MCJ8012655.1"/>
    </source>
</evidence>
<dbReference type="AlphaFoldDB" id="A0A9X1WRL1"/>
<reference evidence="4" key="1">
    <citation type="submission" date="2022-04" db="EMBL/GenBank/DDBJ databases">
        <title>Paenibacillus mangrovi sp. nov., a novel endophytic bacterium isolated from bark of Kandelia candel.</title>
        <authorList>
            <person name="Tuo L."/>
        </authorList>
    </citation>
    <scope>NUCLEOTIDE SEQUENCE</scope>
    <source>
        <strain evidence="4">KQZ6P-2</strain>
    </source>
</reference>
<evidence type="ECO:0000259" key="3">
    <source>
        <dbReference type="Pfam" id="PF21910"/>
    </source>
</evidence>
<evidence type="ECO:0000313" key="5">
    <source>
        <dbReference type="Proteomes" id="UP001139347"/>
    </source>
</evidence>
<dbReference type="Gene3D" id="2.60.120.260">
    <property type="entry name" value="Galactose-binding domain-like"/>
    <property type="match status" value="1"/>
</dbReference>
<dbReference type="InterPro" id="IPR013783">
    <property type="entry name" value="Ig-like_fold"/>
</dbReference>
<keyword evidence="1" id="KW-0732">Signal</keyword>
<dbReference type="Proteomes" id="UP001139347">
    <property type="component" value="Unassembled WGS sequence"/>
</dbReference>
<dbReference type="InterPro" id="IPR054110">
    <property type="entry name" value="EndoD-like_D2"/>
</dbReference>